<feature type="signal peptide" evidence="1">
    <location>
        <begin position="1"/>
        <end position="29"/>
    </location>
</feature>
<feature type="chain" id="PRO_5045694891" description="Secreted protein" evidence="1">
    <location>
        <begin position="30"/>
        <end position="146"/>
    </location>
</feature>
<accession>A0ABW6QPE5</accession>
<evidence type="ECO:0008006" key="4">
    <source>
        <dbReference type="Google" id="ProtNLM"/>
    </source>
</evidence>
<keyword evidence="3" id="KW-1185">Reference proteome</keyword>
<keyword evidence="1" id="KW-0732">Signal</keyword>
<protein>
    <recommendedName>
        <fullName evidence="4">Secreted protein</fullName>
    </recommendedName>
</protein>
<name>A0ABW6QPE5_9NOCA</name>
<comment type="caution">
    <text evidence="2">The sequence shown here is derived from an EMBL/GenBank/DDBJ whole genome shotgun (WGS) entry which is preliminary data.</text>
</comment>
<sequence length="146" mass="15142">MWARRMVAGMVSAVIGALVVGLAGAPAQADPLPQFTTIGSTLYSFGDAKLCAGAIDIALEAASGRPGHVLAHVTPRGYLGGPCGNRVKLGWVGSAGLRTQDVYVRTGAAEGDTETTDLWVGMGPAKVMAVSWPIRGTFAEWYLLVP</sequence>
<evidence type="ECO:0000256" key="1">
    <source>
        <dbReference type="SAM" id="SignalP"/>
    </source>
</evidence>
<evidence type="ECO:0000313" key="3">
    <source>
        <dbReference type="Proteomes" id="UP001601948"/>
    </source>
</evidence>
<dbReference type="EMBL" id="JBIAPI010000001">
    <property type="protein sequence ID" value="MFF3223096.1"/>
    <property type="molecule type" value="Genomic_DNA"/>
</dbReference>
<dbReference type="Proteomes" id="UP001601948">
    <property type="component" value="Unassembled WGS sequence"/>
</dbReference>
<organism evidence="2 3">
    <name type="scientific">Nocardia suismassiliense</name>
    <dbReference type="NCBI Taxonomy" id="2077092"/>
    <lineage>
        <taxon>Bacteria</taxon>
        <taxon>Bacillati</taxon>
        <taxon>Actinomycetota</taxon>
        <taxon>Actinomycetes</taxon>
        <taxon>Mycobacteriales</taxon>
        <taxon>Nocardiaceae</taxon>
        <taxon>Nocardia</taxon>
    </lineage>
</organism>
<evidence type="ECO:0000313" key="2">
    <source>
        <dbReference type="EMBL" id="MFF3223096.1"/>
    </source>
</evidence>
<reference evidence="2 3" key="1">
    <citation type="submission" date="2024-10" db="EMBL/GenBank/DDBJ databases">
        <title>The Natural Products Discovery Center: Release of the First 8490 Sequenced Strains for Exploring Actinobacteria Biosynthetic Diversity.</title>
        <authorList>
            <person name="Kalkreuter E."/>
            <person name="Kautsar S.A."/>
            <person name="Yang D."/>
            <person name="Bader C.D."/>
            <person name="Teijaro C.N."/>
            <person name="Fluegel L."/>
            <person name="Davis C.M."/>
            <person name="Simpson J.R."/>
            <person name="Lauterbach L."/>
            <person name="Steele A.D."/>
            <person name="Gui C."/>
            <person name="Meng S."/>
            <person name="Li G."/>
            <person name="Viehrig K."/>
            <person name="Ye F."/>
            <person name="Su P."/>
            <person name="Kiefer A.F."/>
            <person name="Nichols A."/>
            <person name="Cepeda A.J."/>
            <person name="Yan W."/>
            <person name="Fan B."/>
            <person name="Jiang Y."/>
            <person name="Adhikari A."/>
            <person name="Zheng C.-J."/>
            <person name="Schuster L."/>
            <person name="Cowan T.M."/>
            <person name="Smanski M.J."/>
            <person name="Chevrette M.G."/>
            <person name="De Carvalho L.P.S."/>
            <person name="Shen B."/>
        </authorList>
    </citation>
    <scope>NUCLEOTIDE SEQUENCE [LARGE SCALE GENOMIC DNA]</scope>
    <source>
        <strain evidence="2 3">NPDC003040</strain>
    </source>
</reference>
<proteinExistence type="predicted"/>
<gene>
    <name evidence="2" type="ORF">ACFYV7_09890</name>
</gene>
<dbReference type="RefSeq" id="WP_387715833.1">
    <property type="nucleotide sequence ID" value="NZ_JBIAPI010000001.1"/>
</dbReference>